<dbReference type="SUPFAM" id="SSF81340">
    <property type="entry name" value="Clc chloride channel"/>
    <property type="match status" value="1"/>
</dbReference>
<feature type="transmembrane region" description="Helical" evidence="11">
    <location>
        <begin position="427"/>
        <end position="445"/>
    </location>
</feature>
<dbReference type="GO" id="GO:0034707">
    <property type="term" value="C:chloride channel complex"/>
    <property type="evidence" value="ECO:0007669"/>
    <property type="project" value="UniProtKB-KW"/>
</dbReference>
<comment type="caution">
    <text evidence="13">The sequence shown here is derived from an EMBL/GenBank/DDBJ whole genome shotgun (WGS) entry which is preliminary data.</text>
</comment>
<evidence type="ECO:0000256" key="2">
    <source>
        <dbReference type="ARBA" id="ARBA00022448"/>
    </source>
</evidence>
<dbReference type="GO" id="GO:0005254">
    <property type="term" value="F:chloride channel activity"/>
    <property type="evidence" value="ECO:0007669"/>
    <property type="project" value="UniProtKB-KW"/>
</dbReference>
<keyword evidence="4 11" id="KW-1133">Transmembrane helix</keyword>
<dbReference type="InterPro" id="IPR014743">
    <property type="entry name" value="Cl-channel_core"/>
</dbReference>
<dbReference type="InterPro" id="IPR050368">
    <property type="entry name" value="ClC-type_chloride_channel"/>
</dbReference>
<dbReference type="eggNOG" id="COG0517">
    <property type="taxonomic scope" value="Bacteria"/>
</dbReference>
<keyword evidence="5" id="KW-0406">Ion transport</keyword>
<dbReference type="EMBL" id="ATHI01000015">
    <property type="protein sequence ID" value="EPR34131.1"/>
    <property type="molecule type" value="Genomic_DNA"/>
</dbReference>
<name>S7TBY2_9BACT</name>
<evidence type="ECO:0000256" key="8">
    <source>
        <dbReference type="ARBA" id="ARBA00023214"/>
    </source>
</evidence>
<gene>
    <name evidence="13" type="ORF">dsat_2894</name>
</gene>
<evidence type="ECO:0000313" key="13">
    <source>
        <dbReference type="EMBL" id="EPR34131.1"/>
    </source>
</evidence>
<dbReference type="eggNOG" id="COG0038">
    <property type="taxonomic scope" value="Bacteria"/>
</dbReference>
<dbReference type="PANTHER" id="PTHR43427">
    <property type="entry name" value="CHLORIDE CHANNEL PROTEIN CLC-E"/>
    <property type="match status" value="1"/>
</dbReference>
<dbReference type="Proteomes" id="UP000014975">
    <property type="component" value="Unassembled WGS sequence"/>
</dbReference>
<feature type="transmembrane region" description="Helical" evidence="11">
    <location>
        <begin position="89"/>
        <end position="106"/>
    </location>
</feature>
<feature type="transmembrane region" description="Helical" evidence="11">
    <location>
        <begin position="396"/>
        <end position="415"/>
    </location>
</feature>
<keyword evidence="10" id="KW-0129">CBS domain</keyword>
<keyword evidence="3 11" id="KW-0812">Transmembrane</keyword>
<dbReference type="CDD" id="cd00400">
    <property type="entry name" value="Voltage_gated_ClC"/>
    <property type="match status" value="1"/>
</dbReference>
<dbReference type="PATRIC" id="fig|1121439.3.peg.1411"/>
<keyword evidence="14" id="KW-1185">Reference proteome</keyword>
<evidence type="ECO:0000259" key="12">
    <source>
        <dbReference type="PROSITE" id="PS51371"/>
    </source>
</evidence>
<dbReference type="Gene3D" id="1.10.3080.10">
    <property type="entry name" value="Clc chloride channel"/>
    <property type="match status" value="1"/>
</dbReference>
<organism evidence="13 14">
    <name type="scientific">Alkalidesulfovibrio alkalitolerans DSM 16529</name>
    <dbReference type="NCBI Taxonomy" id="1121439"/>
    <lineage>
        <taxon>Bacteria</taxon>
        <taxon>Pseudomonadati</taxon>
        <taxon>Thermodesulfobacteriota</taxon>
        <taxon>Desulfovibrionia</taxon>
        <taxon>Desulfovibrionales</taxon>
        <taxon>Desulfovibrionaceae</taxon>
        <taxon>Alkalidesulfovibrio</taxon>
    </lineage>
</organism>
<feature type="transmembrane region" description="Helical" evidence="11">
    <location>
        <begin position="339"/>
        <end position="359"/>
    </location>
</feature>
<dbReference type="AlphaFoldDB" id="S7TBY2"/>
<dbReference type="SUPFAM" id="SSF54631">
    <property type="entry name" value="CBS-domain pair"/>
    <property type="match status" value="1"/>
</dbReference>
<dbReference type="PANTHER" id="PTHR43427:SF6">
    <property type="entry name" value="CHLORIDE CHANNEL PROTEIN CLC-E"/>
    <property type="match status" value="1"/>
</dbReference>
<evidence type="ECO:0000256" key="9">
    <source>
        <dbReference type="ARBA" id="ARBA00023303"/>
    </source>
</evidence>
<keyword evidence="6 11" id="KW-0472">Membrane</keyword>
<accession>S7TBY2</accession>
<protein>
    <submittedName>
        <fullName evidence="13">Putative signal transduction protein with CBS domain containing protein</fullName>
    </submittedName>
</protein>
<dbReference type="PROSITE" id="PS51371">
    <property type="entry name" value="CBS"/>
    <property type="match status" value="1"/>
</dbReference>
<dbReference type="InterPro" id="IPR000644">
    <property type="entry name" value="CBS_dom"/>
</dbReference>
<dbReference type="Gene3D" id="3.10.580.10">
    <property type="entry name" value="CBS-domain"/>
    <property type="match status" value="1"/>
</dbReference>
<evidence type="ECO:0000256" key="11">
    <source>
        <dbReference type="SAM" id="Phobius"/>
    </source>
</evidence>
<dbReference type="FunFam" id="1.10.3080.10:FF:000018">
    <property type="entry name" value="Chloride transporter, ClC family"/>
    <property type="match status" value="1"/>
</dbReference>
<feature type="transmembrane region" description="Helical" evidence="11">
    <location>
        <begin position="365"/>
        <end position="384"/>
    </location>
</feature>
<feature type="transmembrane region" description="Helical" evidence="11">
    <location>
        <begin position="224"/>
        <end position="242"/>
    </location>
</feature>
<dbReference type="InterPro" id="IPR046342">
    <property type="entry name" value="CBS_dom_sf"/>
</dbReference>
<evidence type="ECO:0000313" key="14">
    <source>
        <dbReference type="Proteomes" id="UP000014975"/>
    </source>
</evidence>
<keyword evidence="7" id="KW-0869">Chloride channel</keyword>
<dbReference type="RefSeq" id="WP_020886859.1">
    <property type="nucleotide sequence ID" value="NZ_ATHI01000015.1"/>
</dbReference>
<comment type="subcellular location">
    <subcellularLocation>
        <location evidence="1">Membrane</location>
        <topology evidence="1">Multi-pass membrane protein</topology>
    </subcellularLocation>
</comment>
<feature type="transmembrane region" description="Helical" evidence="11">
    <location>
        <begin position="300"/>
        <end position="318"/>
    </location>
</feature>
<evidence type="ECO:0000256" key="5">
    <source>
        <dbReference type="ARBA" id="ARBA00023065"/>
    </source>
</evidence>
<keyword evidence="9" id="KW-0407">Ion channel</keyword>
<evidence type="ECO:0000256" key="7">
    <source>
        <dbReference type="ARBA" id="ARBA00023173"/>
    </source>
</evidence>
<keyword evidence="8" id="KW-0868">Chloride</keyword>
<dbReference type="Pfam" id="PF00654">
    <property type="entry name" value="Voltage_CLC"/>
    <property type="match status" value="1"/>
</dbReference>
<dbReference type="PRINTS" id="PR00762">
    <property type="entry name" value="CLCHANNEL"/>
</dbReference>
<dbReference type="STRING" id="1121439.dsat_2894"/>
<keyword evidence="2" id="KW-0813">Transport</keyword>
<dbReference type="InterPro" id="IPR001807">
    <property type="entry name" value="ClC"/>
</dbReference>
<feature type="transmembrane region" description="Helical" evidence="11">
    <location>
        <begin position="262"/>
        <end position="280"/>
    </location>
</feature>
<reference evidence="13 14" key="1">
    <citation type="journal article" date="2013" name="Genome Announc.">
        <title>Draft genome sequences for three mercury-methylating, sulfate-reducing bacteria.</title>
        <authorList>
            <person name="Brown S.D."/>
            <person name="Hurt R.A.Jr."/>
            <person name="Gilmour C.C."/>
            <person name="Elias D.A."/>
        </authorList>
    </citation>
    <scope>NUCLEOTIDE SEQUENCE [LARGE SCALE GENOMIC DNA]</scope>
    <source>
        <strain evidence="13 14">DSM 16529</strain>
    </source>
</reference>
<evidence type="ECO:0000256" key="10">
    <source>
        <dbReference type="PROSITE-ProRule" id="PRU00703"/>
    </source>
</evidence>
<dbReference type="CDD" id="cd04613">
    <property type="entry name" value="CBS_pair_voltage-gated_CLC_bac"/>
    <property type="match status" value="1"/>
</dbReference>
<feature type="transmembrane region" description="Helical" evidence="11">
    <location>
        <begin position="31"/>
        <end position="51"/>
    </location>
</feature>
<evidence type="ECO:0000256" key="6">
    <source>
        <dbReference type="ARBA" id="ARBA00023136"/>
    </source>
</evidence>
<proteinExistence type="predicted"/>
<dbReference type="Pfam" id="PF00571">
    <property type="entry name" value="CBS"/>
    <property type="match status" value="1"/>
</dbReference>
<feature type="domain" description="CBS" evidence="12">
    <location>
        <begin position="547"/>
        <end position="606"/>
    </location>
</feature>
<evidence type="ECO:0000256" key="3">
    <source>
        <dbReference type="ARBA" id="ARBA00022692"/>
    </source>
</evidence>
<evidence type="ECO:0000256" key="4">
    <source>
        <dbReference type="ARBA" id="ARBA00022989"/>
    </source>
</evidence>
<evidence type="ECO:0000256" key="1">
    <source>
        <dbReference type="ARBA" id="ARBA00004141"/>
    </source>
</evidence>
<sequence>MSPKGTASPLLSLESWRNFLRAYRRIPSMRWLVLGVGVGILAGLAASFFFLGVEYLRNLFLAQWAGYALPAPAGENLFHGPLHPHPRPWVIPCLLTGVGLLTGWLVSRFIPDTVHAGTDGTDAMIKAFHQQLGKIRARVPLIRGLMAMLTISTGGSAGQEGPISQIGAGLGAWISEKLGLSSRERRILLLAGAAGGLGAIFRAPLGGALTAIEVIYREDFEAEAILPSVLSSVVAYTIFAFIYGTEPILAVPPFRFHNPMELPFFAFLAAACAATGWLYVKTFQGLKYGVFARLRAKIGLVWTCGLGGLLMGTFGAFFPHVLSGGYGWLEQAIAGNLPLALMVAILFGKILATSVTIGSGLSGGMFAPALFVGGMTGGVVGNLAHRYFPETVMHPGSFVLVGMAAFFSGVANAPIGPLVMVCEITQGYGLLAPLMLASVVTLILGRRVSLYENQVHNKFESPAHTGDATLNVLEQLQVKDFYRPGRVTVLDERMTLKALTSVIAETNELNFPVRGKDDAITGILPLQDVRRVLYEDVLFDLVVVGDLMRRPASLHPNDDLYTALLKFVDTDYSQLPVLDVDDPTKVLGLLQRQDVFQAYSETIRKLKEED</sequence>